<feature type="transmembrane region" description="Helical" evidence="2">
    <location>
        <begin position="35"/>
        <end position="57"/>
    </location>
</feature>
<dbReference type="Proteomes" id="UP000078542">
    <property type="component" value="Unassembled WGS sequence"/>
</dbReference>
<reference evidence="3 4" key="1">
    <citation type="submission" date="2016-03" db="EMBL/GenBank/DDBJ databases">
        <title>Cyphomyrmex costatus WGS genome.</title>
        <authorList>
            <person name="Nygaard S."/>
            <person name="Hu H."/>
            <person name="Boomsma J."/>
            <person name="Zhang G."/>
        </authorList>
    </citation>
    <scope>NUCLEOTIDE SEQUENCE [LARGE SCALE GENOMIC DNA]</scope>
    <source>
        <strain evidence="3">MS0001</strain>
        <tissue evidence="3">Whole body</tissue>
    </source>
</reference>
<sequence>MHYDIYTVGTYSVGNSFFVYVMSIHVFPTMPSPTVYGLIFSLLFNGLLDGAVIPSLLKLKRKQQTLPATVWHQGCLSSYTSSRDYLTKEISSHQEECEKVRTELEILKQEVENMKTECNADYTEANMDDHDNLSNLNSAISDMKSSNNNLIKHIKMEEDELNKIQNKIKQCKVKLNRN</sequence>
<gene>
    <name evidence="3" type="ORF">ALC62_05192</name>
</gene>
<keyword evidence="2" id="KW-1133">Transmembrane helix</keyword>
<name>A0A151IJR5_9HYME</name>
<keyword evidence="2" id="KW-0472">Membrane</keyword>
<evidence type="ECO:0000256" key="2">
    <source>
        <dbReference type="SAM" id="Phobius"/>
    </source>
</evidence>
<dbReference type="EMBL" id="KQ977294">
    <property type="protein sequence ID" value="KYN03891.1"/>
    <property type="molecule type" value="Genomic_DNA"/>
</dbReference>
<dbReference type="AlphaFoldDB" id="A0A151IJR5"/>
<evidence type="ECO:0000256" key="1">
    <source>
        <dbReference type="SAM" id="Coils"/>
    </source>
</evidence>
<protein>
    <submittedName>
        <fullName evidence="3">Uncharacterized protein</fullName>
    </submittedName>
</protein>
<organism evidence="3 4">
    <name type="scientific">Cyphomyrmex costatus</name>
    <dbReference type="NCBI Taxonomy" id="456900"/>
    <lineage>
        <taxon>Eukaryota</taxon>
        <taxon>Metazoa</taxon>
        <taxon>Ecdysozoa</taxon>
        <taxon>Arthropoda</taxon>
        <taxon>Hexapoda</taxon>
        <taxon>Insecta</taxon>
        <taxon>Pterygota</taxon>
        <taxon>Neoptera</taxon>
        <taxon>Endopterygota</taxon>
        <taxon>Hymenoptera</taxon>
        <taxon>Apocrita</taxon>
        <taxon>Aculeata</taxon>
        <taxon>Formicoidea</taxon>
        <taxon>Formicidae</taxon>
        <taxon>Myrmicinae</taxon>
        <taxon>Cyphomyrmex</taxon>
    </lineage>
</organism>
<keyword evidence="2" id="KW-0812">Transmembrane</keyword>
<evidence type="ECO:0000313" key="4">
    <source>
        <dbReference type="Proteomes" id="UP000078542"/>
    </source>
</evidence>
<accession>A0A151IJR5</accession>
<evidence type="ECO:0000313" key="3">
    <source>
        <dbReference type="EMBL" id="KYN03891.1"/>
    </source>
</evidence>
<proteinExistence type="predicted"/>
<feature type="coiled-coil region" evidence="1">
    <location>
        <begin position="83"/>
        <end position="174"/>
    </location>
</feature>
<keyword evidence="4" id="KW-1185">Reference proteome</keyword>
<keyword evidence="1" id="KW-0175">Coiled coil</keyword>